<sequence>DSRADLLRARSPSSDEHRPSFQDTARRVRASACTRWEFGIHLLRAVVQRTSLRTPKRDLNGSVKSHNPPPKKEAPLSPSRVSSCADSVLFDSADWFAAALMSSSWTPSAQLASELVPASLPAVATTAFPAEDSQPACTGSDGLWMRMSTPQCSGDLDVAYAQSALDQDSSVLLKWIAAPP</sequence>
<evidence type="ECO:0000313" key="3">
    <source>
        <dbReference type="Proteomes" id="UP000077684"/>
    </source>
</evidence>
<dbReference type="EMBL" id="LWDE02002313">
    <property type="protein sequence ID" value="KAE8237989.1"/>
    <property type="molecule type" value="Genomic_DNA"/>
</dbReference>
<feature type="region of interest" description="Disordered" evidence="1">
    <location>
        <begin position="1"/>
        <end position="24"/>
    </location>
</feature>
<evidence type="ECO:0000313" key="2">
    <source>
        <dbReference type="EMBL" id="KAE8237989.1"/>
    </source>
</evidence>
<gene>
    <name evidence="2" type="ORF">A4X06_0g9034</name>
</gene>
<comment type="caution">
    <text evidence="2">The sequence shown here is derived from an EMBL/GenBank/DDBJ whole genome shotgun (WGS) entry which is preliminary data.</text>
</comment>
<reference evidence="2" key="2">
    <citation type="journal article" date="2019" name="IMA Fungus">
        <title>Genome sequencing and comparison of five Tilletia species to identify candidate genes for the detection of regulated species infecting wheat.</title>
        <authorList>
            <person name="Nguyen H.D.T."/>
            <person name="Sultana T."/>
            <person name="Kesanakurti P."/>
            <person name="Hambleton S."/>
        </authorList>
    </citation>
    <scope>NUCLEOTIDE SEQUENCE</scope>
    <source>
        <strain evidence="2">DAOMC 236426</strain>
    </source>
</reference>
<accession>A0A8X7MK38</accession>
<dbReference type="AlphaFoldDB" id="A0A8X7MK38"/>
<feature type="non-terminal residue" evidence="2">
    <location>
        <position position="1"/>
    </location>
</feature>
<reference evidence="2" key="1">
    <citation type="submission" date="2016-04" db="EMBL/GenBank/DDBJ databases">
        <authorList>
            <person name="Nguyen H.D."/>
            <person name="Samba Siva P."/>
            <person name="Cullis J."/>
            <person name="Levesque C.A."/>
            <person name="Hambleton S."/>
        </authorList>
    </citation>
    <scope>NUCLEOTIDE SEQUENCE</scope>
    <source>
        <strain evidence="2">DAOMC 236426</strain>
    </source>
</reference>
<feature type="region of interest" description="Disordered" evidence="1">
    <location>
        <begin position="54"/>
        <end position="79"/>
    </location>
</feature>
<dbReference type="Proteomes" id="UP000077684">
    <property type="component" value="Unassembled WGS sequence"/>
</dbReference>
<keyword evidence="3" id="KW-1185">Reference proteome</keyword>
<protein>
    <submittedName>
        <fullName evidence="2">Uncharacterized protein</fullName>
    </submittedName>
</protein>
<name>A0A8X7MK38_9BASI</name>
<organism evidence="2 3">
    <name type="scientific">Tilletia controversa</name>
    <name type="common">dwarf bunt fungus</name>
    <dbReference type="NCBI Taxonomy" id="13291"/>
    <lineage>
        <taxon>Eukaryota</taxon>
        <taxon>Fungi</taxon>
        <taxon>Dikarya</taxon>
        <taxon>Basidiomycota</taxon>
        <taxon>Ustilaginomycotina</taxon>
        <taxon>Exobasidiomycetes</taxon>
        <taxon>Tilletiales</taxon>
        <taxon>Tilletiaceae</taxon>
        <taxon>Tilletia</taxon>
    </lineage>
</organism>
<proteinExistence type="predicted"/>
<evidence type="ECO:0000256" key="1">
    <source>
        <dbReference type="SAM" id="MobiDB-lite"/>
    </source>
</evidence>